<evidence type="ECO:0000313" key="2">
    <source>
        <dbReference type="EMBL" id="WPR89671.1"/>
    </source>
</evidence>
<keyword evidence="3" id="KW-1185">Reference proteome</keyword>
<dbReference type="PANTHER" id="PTHR43194:SF2">
    <property type="entry name" value="PEROXISOMAL MEMBRANE PROTEIN LPX1"/>
    <property type="match status" value="1"/>
</dbReference>
<reference evidence="2 3" key="1">
    <citation type="submission" date="2023-11" db="EMBL/GenBank/DDBJ databases">
        <title>Genome sequence of Microbacterium rhizosphaerae KACC 19337.</title>
        <authorList>
            <person name="Choi H."/>
            <person name="Kim S."/>
            <person name="Kim Y."/>
            <person name="Kwon S.-W."/>
            <person name="Heo J."/>
        </authorList>
    </citation>
    <scope>NUCLEOTIDE SEQUENCE [LARGE SCALE GENOMIC DNA]</scope>
    <source>
        <strain evidence="2 3">KACC 19337</strain>
    </source>
</reference>
<proteinExistence type="predicted"/>
<accession>A0ABZ0SQT3</accession>
<dbReference type="Gene3D" id="3.40.50.1820">
    <property type="entry name" value="alpha/beta hydrolase"/>
    <property type="match status" value="1"/>
</dbReference>
<feature type="domain" description="AB hydrolase-1" evidence="1">
    <location>
        <begin position="159"/>
        <end position="394"/>
    </location>
</feature>
<organism evidence="2 3">
    <name type="scientific">Microbacterium rhizosphaerae</name>
    <dbReference type="NCBI Taxonomy" id="1678237"/>
    <lineage>
        <taxon>Bacteria</taxon>
        <taxon>Bacillati</taxon>
        <taxon>Actinomycetota</taxon>
        <taxon>Actinomycetes</taxon>
        <taxon>Micrococcales</taxon>
        <taxon>Microbacteriaceae</taxon>
        <taxon>Microbacterium</taxon>
    </lineage>
</organism>
<dbReference type="SUPFAM" id="SSF53474">
    <property type="entry name" value="alpha/beta-Hydrolases"/>
    <property type="match status" value="1"/>
</dbReference>
<dbReference type="RefSeq" id="WP_320942385.1">
    <property type="nucleotide sequence ID" value="NZ_BAABEU010000003.1"/>
</dbReference>
<keyword evidence="2" id="KW-0378">Hydrolase</keyword>
<dbReference type="InterPro" id="IPR029058">
    <property type="entry name" value="AB_hydrolase_fold"/>
</dbReference>
<dbReference type="InterPro" id="IPR050228">
    <property type="entry name" value="Carboxylesterase_BioH"/>
</dbReference>
<dbReference type="Proteomes" id="UP001323798">
    <property type="component" value="Chromosome"/>
</dbReference>
<evidence type="ECO:0000259" key="1">
    <source>
        <dbReference type="Pfam" id="PF12697"/>
    </source>
</evidence>
<sequence length="404" mass="43611">MAFAIDRSSLLARLAGDGEFASLAAGSNVVFALATPAATLIQIRVQDGRPFGGAGADFTVILEEDAWISLLAEQPTPGTQHILAHLAPRGAGEVRGDHLAFAQHIHLVRRTVEVLAGRADVPPTPVDLSLVEGRYVRVDVDGWGTCDVYVESVGTGRPIVFLHTAGADSTQFHGLFSLADRFPGRRLISFDLPWHGRSSPAQARRLLDYELTSETYAGCVVAVIAALELEEPPVLVGASMAGAAVVEVAARHPTSIAAAIGCQVGPRVGNRHNAWLRNPKVNQALFVPEWTFGLMSPNSPKADRDRVWWGYSQGGYAVYERDIVYYTTCWDIDNVAPMFDAATPPVVLMSGAYDYTVPPAATMSLAQRVPGAVFHEMPELGHFPHAENPVAFAEHLRWALATFE</sequence>
<evidence type="ECO:0000313" key="3">
    <source>
        <dbReference type="Proteomes" id="UP001323798"/>
    </source>
</evidence>
<dbReference type="PANTHER" id="PTHR43194">
    <property type="entry name" value="HYDROLASE ALPHA/BETA FOLD FAMILY"/>
    <property type="match status" value="1"/>
</dbReference>
<dbReference type="EMBL" id="CP139368">
    <property type="protein sequence ID" value="WPR89671.1"/>
    <property type="molecule type" value="Genomic_DNA"/>
</dbReference>
<protein>
    <submittedName>
        <fullName evidence="2">Alpha/beta hydrolase</fullName>
    </submittedName>
</protein>
<dbReference type="Pfam" id="PF12697">
    <property type="entry name" value="Abhydrolase_6"/>
    <property type="match status" value="1"/>
</dbReference>
<dbReference type="InterPro" id="IPR000073">
    <property type="entry name" value="AB_hydrolase_1"/>
</dbReference>
<dbReference type="GO" id="GO:0016787">
    <property type="term" value="F:hydrolase activity"/>
    <property type="evidence" value="ECO:0007669"/>
    <property type="project" value="UniProtKB-KW"/>
</dbReference>
<name>A0ABZ0SQT3_9MICO</name>
<gene>
    <name evidence="2" type="ORF">SM116_18235</name>
</gene>